<gene>
    <name evidence="16" type="ORF">CDL15_Pgr025055</name>
</gene>
<dbReference type="InterPro" id="IPR036397">
    <property type="entry name" value="RNaseH_sf"/>
</dbReference>
<feature type="domain" description="RING-type" evidence="15">
    <location>
        <begin position="300"/>
        <end position="517"/>
    </location>
</feature>
<evidence type="ECO:0000256" key="7">
    <source>
        <dbReference type="ARBA" id="ARBA00022679"/>
    </source>
</evidence>
<evidence type="ECO:0000256" key="10">
    <source>
        <dbReference type="ARBA" id="ARBA00022771"/>
    </source>
</evidence>
<dbReference type="GO" id="GO:0004523">
    <property type="term" value="F:RNA-DNA hybrid ribonuclease activity"/>
    <property type="evidence" value="ECO:0007669"/>
    <property type="project" value="InterPro"/>
</dbReference>
<accession>A0A218W8Q7</accession>
<dbReference type="FunFam" id="3.30.420.10:FF:000076">
    <property type="entry name" value="RBR-type E3 ubiquitin transferase"/>
    <property type="match status" value="1"/>
</dbReference>
<evidence type="ECO:0000256" key="5">
    <source>
        <dbReference type="ARBA" id="ARBA00005884"/>
    </source>
</evidence>
<keyword evidence="8" id="KW-0479">Metal-binding</keyword>
<dbReference type="Gene3D" id="3.30.40.10">
    <property type="entry name" value="Zinc/RING finger domain, C3HC4 (zinc finger)"/>
    <property type="match status" value="1"/>
</dbReference>
<evidence type="ECO:0000256" key="6">
    <source>
        <dbReference type="ARBA" id="ARBA00012251"/>
    </source>
</evidence>
<evidence type="ECO:0000313" key="17">
    <source>
        <dbReference type="Proteomes" id="UP000197138"/>
    </source>
</evidence>
<dbReference type="UniPathway" id="UPA00143"/>
<evidence type="ECO:0000256" key="4">
    <source>
        <dbReference type="ARBA" id="ARBA00004906"/>
    </source>
</evidence>
<evidence type="ECO:0000256" key="2">
    <source>
        <dbReference type="ARBA" id="ARBA00001947"/>
    </source>
</evidence>
<evidence type="ECO:0000259" key="15">
    <source>
        <dbReference type="PROSITE" id="PS51873"/>
    </source>
</evidence>
<dbReference type="InterPro" id="IPR013083">
    <property type="entry name" value="Znf_RING/FYVE/PHD"/>
</dbReference>
<dbReference type="Gene3D" id="1.20.120.1750">
    <property type="match status" value="1"/>
</dbReference>
<keyword evidence="9" id="KW-0677">Repeat</keyword>
<organism evidence="16 17">
    <name type="scientific">Punica granatum</name>
    <name type="common">Pomegranate</name>
    <dbReference type="NCBI Taxonomy" id="22663"/>
    <lineage>
        <taxon>Eukaryota</taxon>
        <taxon>Viridiplantae</taxon>
        <taxon>Streptophyta</taxon>
        <taxon>Embryophyta</taxon>
        <taxon>Tracheophyta</taxon>
        <taxon>Spermatophyta</taxon>
        <taxon>Magnoliopsida</taxon>
        <taxon>eudicotyledons</taxon>
        <taxon>Gunneridae</taxon>
        <taxon>Pentapetalae</taxon>
        <taxon>rosids</taxon>
        <taxon>malvids</taxon>
        <taxon>Myrtales</taxon>
        <taxon>Lythraceae</taxon>
        <taxon>Punica</taxon>
    </lineage>
</organism>
<dbReference type="PROSITE" id="PS50089">
    <property type="entry name" value="ZF_RING_2"/>
    <property type="match status" value="1"/>
</dbReference>
<keyword evidence="12" id="KW-0862">Zinc</keyword>
<protein>
    <recommendedName>
        <fullName evidence="6">RBR-type E3 ubiquitin transferase</fullName>
        <ecNumber evidence="6">2.3.2.31</ecNumber>
    </recommendedName>
</protein>
<keyword evidence="11" id="KW-0833">Ubl conjugation pathway</keyword>
<dbReference type="FunFam" id="3.30.40.10:FF:000230">
    <property type="entry name" value="RBR-type E3 ubiquitin transferase"/>
    <property type="match status" value="1"/>
</dbReference>
<dbReference type="SUPFAM" id="SSF57850">
    <property type="entry name" value="RING/U-box"/>
    <property type="match status" value="2"/>
</dbReference>
<comment type="function">
    <text evidence="3">Might act as an E3 ubiquitin-protein ligase, or as part of E3 complex, which accepts ubiquitin from specific E2 ubiquitin-conjugating enzymes and then transfers it to substrates.</text>
</comment>
<dbReference type="PANTHER" id="PTHR11685">
    <property type="entry name" value="RBR FAMILY RING FINGER AND IBR DOMAIN-CONTAINING"/>
    <property type="match status" value="1"/>
</dbReference>
<dbReference type="GO" id="GO:0016567">
    <property type="term" value="P:protein ubiquitination"/>
    <property type="evidence" value="ECO:0007669"/>
    <property type="project" value="UniProtKB-UniPathway"/>
</dbReference>
<dbReference type="CDD" id="cd22582">
    <property type="entry name" value="BRcat_RBR_unk"/>
    <property type="match status" value="1"/>
</dbReference>
<keyword evidence="10 13" id="KW-0863">Zinc-finger</keyword>
<comment type="pathway">
    <text evidence="4">Protein modification; protein ubiquitination.</text>
</comment>
<dbReference type="Pfam" id="PF01485">
    <property type="entry name" value="IBR"/>
    <property type="match status" value="2"/>
</dbReference>
<evidence type="ECO:0000256" key="11">
    <source>
        <dbReference type="ARBA" id="ARBA00022786"/>
    </source>
</evidence>
<evidence type="ECO:0000313" key="16">
    <source>
        <dbReference type="EMBL" id="OWM68868.1"/>
    </source>
</evidence>
<dbReference type="Proteomes" id="UP000197138">
    <property type="component" value="Unassembled WGS sequence"/>
</dbReference>
<dbReference type="EC" id="2.3.2.31" evidence="6"/>
<dbReference type="InterPro" id="IPR002156">
    <property type="entry name" value="RNaseH_domain"/>
</dbReference>
<evidence type="ECO:0000256" key="1">
    <source>
        <dbReference type="ARBA" id="ARBA00001798"/>
    </source>
</evidence>
<dbReference type="SMART" id="SM00184">
    <property type="entry name" value="RING"/>
    <property type="match status" value="1"/>
</dbReference>
<feature type="domain" description="RING-type" evidence="14">
    <location>
        <begin position="304"/>
        <end position="351"/>
    </location>
</feature>
<reference evidence="17" key="1">
    <citation type="journal article" date="2017" name="Plant J.">
        <title>The pomegranate (Punica granatum L.) genome and the genomics of punicalagin biosynthesis.</title>
        <authorList>
            <person name="Qin G."/>
            <person name="Xu C."/>
            <person name="Ming R."/>
            <person name="Tang H."/>
            <person name="Guyot R."/>
            <person name="Kramer E.M."/>
            <person name="Hu Y."/>
            <person name="Yi X."/>
            <person name="Qi Y."/>
            <person name="Xu X."/>
            <person name="Gao Z."/>
            <person name="Pan H."/>
            <person name="Jian J."/>
            <person name="Tian Y."/>
            <person name="Yue Z."/>
            <person name="Xu Y."/>
        </authorList>
    </citation>
    <scope>NUCLEOTIDE SEQUENCE [LARGE SCALE GENOMIC DNA]</scope>
    <source>
        <strain evidence="17">cv. Dabenzi</strain>
    </source>
</reference>
<dbReference type="FunFam" id="1.20.120.1750:FF:000019">
    <property type="entry name" value="RBR-type E3 ubiquitin transferase"/>
    <property type="match status" value="1"/>
</dbReference>
<dbReference type="Gene3D" id="3.30.420.10">
    <property type="entry name" value="Ribonuclease H-like superfamily/Ribonuclease H"/>
    <property type="match status" value="1"/>
</dbReference>
<dbReference type="PROSITE" id="PS51873">
    <property type="entry name" value="TRIAD"/>
    <property type="match status" value="1"/>
</dbReference>
<dbReference type="PROSITE" id="PS00518">
    <property type="entry name" value="ZF_RING_1"/>
    <property type="match status" value="1"/>
</dbReference>
<comment type="similarity">
    <text evidence="5">Belongs to the RBR family. Ariadne subfamily.</text>
</comment>
<comment type="catalytic activity">
    <reaction evidence="1">
        <text>[E2 ubiquitin-conjugating enzyme]-S-ubiquitinyl-L-cysteine + [acceptor protein]-L-lysine = [E2 ubiquitin-conjugating enzyme]-L-cysteine + [acceptor protein]-N(6)-ubiquitinyl-L-lysine.</text>
        <dbReference type="EC" id="2.3.2.31"/>
    </reaction>
</comment>
<dbReference type="InterPro" id="IPR017907">
    <property type="entry name" value="Znf_RING_CS"/>
</dbReference>
<dbReference type="InterPro" id="IPR044066">
    <property type="entry name" value="TRIAD_supradom"/>
</dbReference>
<dbReference type="InterPro" id="IPR031127">
    <property type="entry name" value="E3_UB_ligase_RBR"/>
</dbReference>
<dbReference type="Pfam" id="PF00097">
    <property type="entry name" value="zf-C3HC4"/>
    <property type="match status" value="1"/>
</dbReference>
<dbReference type="EMBL" id="MTKT01004939">
    <property type="protein sequence ID" value="OWM68868.1"/>
    <property type="molecule type" value="Genomic_DNA"/>
</dbReference>
<evidence type="ECO:0000256" key="12">
    <source>
        <dbReference type="ARBA" id="ARBA00022833"/>
    </source>
</evidence>
<evidence type="ECO:0000259" key="14">
    <source>
        <dbReference type="PROSITE" id="PS50089"/>
    </source>
</evidence>
<dbReference type="InterPro" id="IPR002867">
    <property type="entry name" value="IBR_dom"/>
</dbReference>
<dbReference type="SMART" id="SM00647">
    <property type="entry name" value="IBR"/>
    <property type="match status" value="2"/>
</dbReference>
<comment type="cofactor">
    <cofactor evidence="2">
        <name>Zn(2+)</name>
        <dbReference type="ChEBI" id="CHEBI:29105"/>
    </cofactor>
</comment>
<evidence type="ECO:0000256" key="3">
    <source>
        <dbReference type="ARBA" id="ARBA00003976"/>
    </source>
</evidence>
<proteinExistence type="inferred from homology"/>
<evidence type="ECO:0000256" key="8">
    <source>
        <dbReference type="ARBA" id="ARBA00022723"/>
    </source>
</evidence>
<dbReference type="GO" id="GO:0008270">
    <property type="term" value="F:zinc ion binding"/>
    <property type="evidence" value="ECO:0007669"/>
    <property type="project" value="UniProtKB-KW"/>
</dbReference>
<sequence length="529" mass="59823">MAVPPTDADDDFDVILAEQCRELAAGLDFGSDDSEYAFQLQLQEIANSYPLPSASCSPPPDVSAVMGDADLSGLAAAVTMEEMERYDREQCIKEFRRMREDLDRRVYDQKFAAEITSIPDDQWQEDGDNYHKPYEAGSSSSAVSEGFRIYLKGLVSEEYIQDRKVPVVGIGVAICDFKDNIILEVKKPWIDGGSVSKVEAEMQAIVQGLDAALSLDLKRVTFFFVNEACHNYITGLESHGSSKLMALVNQASVLRKKFTQCDPSLMLEHTNAVKFAFKLARDAVVAQISWPEETPFGKMQKETCSICFEDADVSEMFSVDECLHRYCYSCMKRHVEAKLHNGVLAIKCPHDGCNSEISIDSCEKFLEPNLVSIMSQRMKEASVPAPERVYCPYPNCSALMSEREVLEYSETSFIGAEQSGARKCIRCQHFFCINCRVPWHYNMSCIDYGIRNPTPEDRALKSLANENKWRQCIKCNHMVELVYGCYHITCRCGYEFCYTCGAQWKNKGPTCTCPIWDERNIIPGMRERH</sequence>
<evidence type="ECO:0000256" key="9">
    <source>
        <dbReference type="ARBA" id="ARBA00022737"/>
    </source>
</evidence>
<dbReference type="GO" id="GO:0003676">
    <property type="term" value="F:nucleic acid binding"/>
    <property type="evidence" value="ECO:0007669"/>
    <property type="project" value="InterPro"/>
</dbReference>
<keyword evidence="7" id="KW-0808">Transferase</keyword>
<dbReference type="Pfam" id="PF13456">
    <property type="entry name" value="RVT_3"/>
    <property type="match status" value="1"/>
</dbReference>
<comment type="caution">
    <text evidence="16">The sequence shown here is derived from an EMBL/GenBank/DDBJ whole genome shotgun (WGS) entry which is preliminary data.</text>
</comment>
<dbReference type="AlphaFoldDB" id="A0A218W8Q7"/>
<evidence type="ECO:0000256" key="13">
    <source>
        <dbReference type="PROSITE-ProRule" id="PRU00175"/>
    </source>
</evidence>
<dbReference type="InterPro" id="IPR018957">
    <property type="entry name" value="Znf_C3HC4_RING-type"/>
</dbReference>
<name>A0A218W8Q7_PUNGR</name>
<dbReference type="GO" id="GO:0061630">
    <property type="term" value="F:ubiquitin protein ligase activity"/>
    <property type="evidence" value="ECO:0007669"/>
    <property type="project" value="UniProtKB-EC"/>
</dbReference>
<dbReference type="CDD" id="cd22584">
    <property type="entry name" value="Rcat_RBR_unk"/>
    <property type="match status" value="1"/>
</dbReference>
<dbReference type="InterPro" id="IPR001841">
    <property type="entry name" value="Znf_RING"/>
</dbReference>